<dbReference type="Proteomes" id="UP000218831">
    <property type="component" value="Unassembled WGS sequence"/>
</dbReference>
<accession>A0A2A2GC94</accession>
<keyword evidence="1" id="KW-0732">Signal</keyword>
<evidence type="ECO:0000313" key="2">
    <source>
        <dbReference type="EMBL" id="PAU94412.1"/>
    </source>
</evidence>
<sequence>MKKFITGIILLMFPVGIVSAQQTVGFSDSENIEPLLDYRLPDWGYSNFYFDIDAANSGSDSKNFGNESFNNQVNTAFNPRYDLFRESEARILHLNTSLDLSYRDQLFKSRNDFSDTENKETLNRFGTEANIVGNIREYINSEVFIFGEGAFRFDYSSTKDETKDNEILTDKRLIYDRNFRVTPKFGVGIGRVRNVNPVIRAIRLKERAGALNSSLFFSEQDILSAADHMTRYQGYQQRYDRPSKHFWGDMDQQTNVDLSTLDTFDMLYLTDVLNEALGTRLEGWELMGGAEFNYSNDLERTEESMSPIDPVNRDVYISKEIAGFINGRWYHNSSLNQQWGLVGDVTLSYPLGDRNTVVATQRYFSAGIEANWLWNVTDRFLFRSAIRNVYGRAKIEETTSVVQEPLEISEWYNRVLMNSSLSYFLENSLALNVNVNSQLSHQGDDQTGNQLNRRRLSWSASVGVRYYFNRNLY</sequence>
<feature type="signal peptide" evidence="1">
    <location>
        <begin position="1"/>
        <end position="20"/>
    </location>
</feature>
<evidence type="ECO:0008006" key="4">
    <source>
        <dbReference type="Google" id="ProtNLM"/>
    </source>
</evidence>
<organism evidence="2 3">
    <name type="scientific">Fodinibius salipaludis</name>
    <dbReference type="NCBI Taxonomy" id="2032627"/>
    <lineage>
        <taxon>Bacteria</taxon>
        <taxon>Pseudomonadati</taxon>
        <taxon>Balneolota</taxon>
        <taxon>Balneolia</taxon>
        <taxon>Balneolales</taxon>
        <taxon>Balneolaceae</taxon>
        <taxon>Fodinibius</taxon>
    </lineage>
</organism>
<keyword evidence="3" id="KW-1185">Reference proteome</keyword>
<name>A0A2A2GC94_9BACT</name>
<dbReference type="AlphaFoldDB" id="A0A2A2GC94"/>
<dbReference type="EMBL" id="NSKE01000004">
    <property type="protein sequence ID" value="PAU94412.1"/>
    <property type="molecule type" value="Genomic_DNA"/>
</dbReference>
<gene>
    <name evidence="2" type="ORF">CK503_06320</name>
</gene>
<evidence type="ECO:0000313" key="3">
    <source>
        <dbReference type="Proteomes" id="UP000218831"/>
    </source>
</evidence>
<protein>
    <recommendedName>
        <fullName evidence="4">TIGR03016 family PEP-CTERM system-associated outer membrane protein</fullName>
    </recommendedName>
</protein>
<reference evidence="2 3" key="1">
    <citation type="submission" date="2017-08" db="EMBL/GenBank/DDBJ databases">
        <title>Aliifodinibius alkalisoli sp. nov., isolated from saline alkaline soil.</title>
        <authorList>
            <person name="Liu D."/>
            <person name="Zhang G."/>
        </authorList>
    </citation>
    <scope>NUCLEOTIDE SEQUENCE [LARGE SCALE GENOMIC DNA]</scope>
    <source>
        <strain evidence="2 3">WN023</strain>
    </source>
</reference>
<proteinExistence type="predicted"/>
<dbReference type="OrthoDB" id="1523400at2"/>
<evidence type="ECO:0000256" key="1">
    <source>
        <dbReference type="SAM" id="SignalP"/>
    </source>
</evidence>
<dbReference type="RefSeq" id="WP_095605953.1">
    <property type="nucleotide sequence ID" value="NZ_NSKE01000004.1"/>
</dbReference>
<comment type="caution">
    <text evidence="2">The sequence shown here is derived from an EMBL/GenBank/DDBJ whole genome shotgun (WGS) entry which is preliminary data.</text>
</comment>
<feature type="chain" id="PRO_5012290820" description="TIGR03016 family PEP-CTERM system-associated outer membrane protein" evidence="1">
    <location>
        <begin position="21"/>
        <end position="473"/>
    </location>
</feature>